<proteinExistence type="predicted"/>
<dbReference type="RefSeq" id="WP_273639891.1">
    <property type="nucleotide sequence ID" value="NZ_JAQQXP010000001.1"/>
</dbReference>
<name>A0ABT5L1J3_9ALTE</name>
<evidence type="ECO:0000256" key="1">
    <source>
        <dbReference type="SAM" id="MobiDB-lite"/>
    </source>
</evidence>
<dbReference type="EMBL" id="JAQQXP010000001">
    <property type="protein sequence ID" value="MDC8830914.1"/>
    <property type="molecule type" value="Genomic_DNA"/>
</dbReference>
<feature type="compositionally biased region" description="Polar residues" evidence="1">
    <location>
        <begin position="1"/>
        <end position="10"/>
    </location>
</feature>
<organism evidence="2 3">
    <name type="scientific">Alteromonas gilva</name>
    <dbReference type="NCBI Taxonomy" id="2987522"/>
    <lineage>
        <taxon>Bacteria</taxon>
        <taxon>Pseudomonadati</taxon>
        <taxon>Pseudomonadota</taxon>
        <taxon>Gammaproteobacteria</taxon>
        <taxon>Alteromonadales</taxon>
        <taxon>Alteromonadaceae</taxon>
        <taxon>Alteromonas/Salinimonas group</taxon>
        <taxon>Alteromonas</taxon>
    </lineage>
</organism>
<evidence type="ECO:0000313" key="2">
    <source>
        <dbReference type="EMBL" id="MDC8830914.1"/>
    </source>
</evidence>
<sequence length="180" mass="19831">MNTSSVTTGSVARRPHQRSYTRPEPSVVTVGVIVFEWNDSIRKRIQKLGSVLGQAGIKLQLLTYTDIHQCDDKTQSLDGVVVQIVAAAGHVEKQRFDAILQHHQQQVFGSHAVIAAFSTDASGGGEVEAAIDLSMKAHSRRCEWLGLVDSEPEHRQFSQWCTGIAMRVRQSVKRNTVLAA</sequence>
<keyword evidence="3" id="KW-1185">Reference proteome</keyword>
<feature type="region of interest" description="Disordered" evidence="1">
    <location>
        <begin position="1"/>
        <end position="21"/>
    </location>
</feature>
<accession>A0ABT5L1J3</accession>
<evidence type="ECO:0000313" key="3">
    <source>
        <dbReference type="Proteomes" id="UP001218788"/>
    </source>
</evidence>
<evidence type="ECO:0008006" key="4">
    <source>
        <dbReference type="Google" id="ProtNLM"/>
    </source>
</evidence>
<protein>
    <recommendedName>
        <fullName evidence="4">6,7-dimethyl-8-ribityllumazine synthase</fullName>
    </recommendedName>
</protein>
<gene>
    <name evidence="2" type="ORF">OIK42_09090</name>
</gene>
<comment type="caution">
    <text evidence="2">The sequence shown here is derived from an EMBL/GenBank/DDBJ whole genome shotgun (WGS) entry which is preliminary data.</text>
</comment>
<reference evidence="2 3" key="1">
    <citation type="submission" date="2022-10" db="EMBL/GenBank/DDBJ databases">
        <title>Alteromonas sp. chi3 Genome sequencing.</title>
        <authorList>
            <person name="Park S."/>
        </authorList>
    </citation>
    <scope>NUCLEOTIDE SEQUENCE [LARGE SCALE GENOMIC DNA]</scope>
    <source>
        <strain evidence="3">chi3</strain>
    </source>
</reference>
<dbReference type="Proteomes" id="UP001218788">
    <property type="component" value="Unassembled WGS sequence"/>
</dbReference>